<evidence type="ECO:0000313" key="6">
    <source>
        <dbReference type="EMBL" id="GEE01042.1"/>
    </source>
</evidence>
<accession>A0A7I9V770</accession>
<dbReference type="SUPFAM" id="SSF53807">
    <property type="entry name" value="Helical backbone' metal receptor"/>
    <property type="match status" value="1"/>
</dbReference>
<name>A0A7I9V770_9ACTN</name>
<dbReference type="GO" id="GO:1901678">
    <property type="term" value="P:iron coordination entity transport"/>
    <property type="evidence" value="ECO:0007669"/>
    <property type="project" value="UniProtKB-ARBA"/>
</dbReference>
<sequence length="316" mass="33018">MRRGLMSAAAAGLAAVVLVGCSSGTENVGGDRTVDVQGTEYTVPSDPQRIVAIFNAATQSLIEAGGGDRIVAAQELPLSNVPTANRAAYQAIPAKVDMDASAESQASHNPDLFVSVDFVEPGLNDELAKFAPVAIMQVSGKGRPDWKGRSKAAGEILGTSDKIAQLDAALTARQEDIKKRFADVLGSKTVTVLDSYERGNLYAYGAKSMVGTLFTAAGVRFAPSVTGDGTSPDTNPGEFESSSEKLGSFLDADIVMVVSDFDRKFDELQTALVNNPLLAGSGKTVQSLGLGQISSYAQADFMLDSLEQALTKARSA</sequence>
<dbReference type="Pfam" id="PF01497">
    <property type="entry name" value="Peripla_BP_2"/>
    <property type="match status" value="1"/>
</dbReference>
<comment type="caution">
    <text evidence="6">The sequence shown here is derived from an EMBL/GenBank/DDBJ whole genome shotgun (WGS) entry which is preliminary data.</text>
</comment>
<dbReference type="PROSITE" id="PS50983">
    <property type="entry name" value="FE_B12_PBP"/>
    <property type="match status" value="1"/>
</dbReference>
<dbReference type="Gene3D" id="3.40.50.1980">
    <property type="entry name" value="Nitrogenase molybdenum iron protein domain"/>
    <property type="match status" value="2"/>
</dbReference>
<evidence type="ECO:0000256" key="2">
    <source>
        <dbReference type="ARBA" id="ARBA00008814"/>
    </source>
</evidence>
<evidence type="ECO:0000256" key="4">
    <source>
        <dbReference type="ARBA" id="ARBA00022729"/>
    </source>
</evidence>
<comment type="subcellular location">
    <subcellularLocation>
        <location evidence="1">Cell envelope</location>
    </subcellularLocation>
</comment>
<reference evidence="7" key="1">
    <citation type="submission" date="2019-06" db="EMBL/GenBank/DDBJ databases">
        <title>Gordonia isolated from sludge of a wastewater treatment plant.</title>
        <authorList>
            <person name="Tamura T."/>
            <person name="Aoyama K."/>
            <person name="Kang Y."/>
            <person name="Saito S."/>
            <person name="Akiyama N."/>
            <person name="Yazawa K."/>
            <person name="Gonoi T."/>
            <person name="Mikami Y."/>
        </authorList>
    </citation>
    <scope>NUCLEOTIDE SEQUENCE [LARGE SCALE GENOMIC DNA]</scope>
    <source>
        <strain evidence="7">NBRC 107696</strain>
    </source>
</reference>
<evidence type="ECO:0000256" key="1">
    <source>
        <dbReference type="ARBA" id="ARBA00004196"/>
    </source>
</evidence>
<organism evidence="6 7">
    <name type="scientific">Gordonia spumicola</name>
    <dbReference type="NCBI Taxonomy" id="589161"/>
    <lineage>
        <taxon>Bacteria</taxon>
        <taxon>Bacillati</taxon>
        <taxon>Actinomycetota</taxon>
        <taxon>Actinomycetes</taxon>
        <taxon>Mycobacteriales</taxon>
        <taxon>Gordoniaceae</taxon>
        <taxon>Gordonia</taxon>
    </lineage>
</organism>
<dbReference type="GO" id="GO:0030288">
    <property type="term" value="C:outer membrane-bounded periplasmic space"/>
    <property type="evidence" value="ECO:0007669"/>
    <property type="project" value="TreeGrafter"/>
</dbReference>
<dbReference type="PANTHER" id="PTHR30532">
    <property type="entry name" value="IRON III DICITRATE-BINDING PERIPLASMIC PROTEIN"/>
    <property type="match status" value="1"/>
</dbReference>
<dbReference type="InterPro" id="IPR002491">
    <property type="entry name" value="ABC_transptr_periplasmic_BD"/>
</dbReference>
<dbReference type="AlphaFoldDB" id="A0A7I9V770"/>
<dbReference type="Proteomes" id="UP000444960">
    <property type="component" value="Unassembled WGS sequence"/>
</dbReference>
<gene>
    <name evidence="6" type="ORF">nbrc107696_14880</name>
</gene>
<dbReference type="RefSeq" id="WP_161894893.1">
    <property type="nucleotide sequence ID" value="NZ_BJOV01000003.1"/>
</dbReference>
<protein>
    <recommendedName>
        <fullName evidence="5">Fe/B12 periplasmic-binding domain-containing protein</fullName>
    </recommendedName>
</protein>
<evidence type="ECO:0000259" key="5">
    <source>
        <dbReference type="PROSITE" id="PS50983"/>
    </source>
</evidence>
<evidence type="ECO:0000313" key="7">
    <source>
        <dbReference type="Proteomes" id="UP000444960"/>
    </source>
</evidence>
<proteinExistence type="inferred from homology"/>
<comment type="similarity">
    <text evidence="2">Belongs to the bacterial solute-binding protein 8 family.</text>
</comment>
<dbReference type="InterPro" id="IPR051313">
    <property type="entry name" value="Bact_iron-sidero_bind"/>
</dbReference>
<dbReference type="OrthoDB" id="9797850at2"/>
<keyword evidence="7" id="KW-1185">Reference proteome</keyword>
<keyword evidence="3" id="KW-0813">Transport</keyword>
<dbReference type="PROSITE" id="PS51257">
    <property type="entry name" value="PROKAR_LIPOPROTEIN"/>
    <property type="match status" value="1"/>
</dbReference>
<dbReference type="PANTHER" id="PTHR30532:SF1">
    <property type="entry name" value="IRON(3+)-HYDROXAMATE-BINDING PROTEIN FHUD"/>
    <property type="match status" value="1"/>
</dbReference>
<keyword evidence="4" id="KW-0732">Signal</keyword>
<feature type="domain" description="Fe/B12 periplasmic-binding" evidence="5">
    <location>
        <begin position="49"/>
        <end position="316"/>
    </location>
</feature>
<dbReference type="EMBL" id="BJOV01000003">
    <property type="protein sequence ID" value="GEE01042.1"/>
    <property type="molecule type" value="Genomic_DNA"/>
</dbReference>
<evidence type="ECO:0000256" key="3">
    <source>
        <dbReference type="ARBA" id="ARBA00022448"/>
    </source>
</evidence>